<keyword evidence="1" id="KW-1133">Transmembrane helix</keyword>
<dbReference type="AlphaFoldDB" id="A0A979FK85"/>
<sequence length="116" mass="12735">MTEKCLVSEGCCGCSLRSGALATGIFYLVVNLLTLLYSILVMLASPHVACLKVMIPMEFEDEAGGGDDAWLGEISRLREEPCKEEIIWFDITSSIIGILLSLTLIFAVDTFVQWQA</sequence>
<dbReference type="OrthoDB" id="2354286at2759"/>
<keyword evidence="1" id="KW-0812">Transmembrane</keyword>
<organism evidence="2 3">
    <name type="scientific">Hyalella azteca</name>
    <name type="common">Amphipod</name>
    <dbReference type="NCBI Taxonomy" id="294128"/>
    <lineage>
        <taxon>Eukaryota</taxon>
        <taxon>Metazoa</taxon>
        <taxon>Ecdysozoa</taxon>
        <taxon>Arthropoda</taxon>
        <taxon>Crustacea</taxon>
        <taxon>Multicrustacea</taxon>
        <taxon>Malacostraca</taxon>
        <taxon>Eumalacostraca</taxon>
        <taxon>Peracarida</taxon>
        <taxon>Amphipoda</taxon>
        <taxon>Senticaudata</taxon>
        <taxon>Talitrida</taxon>
        <taxon>Talitroidea</taxon>
        <taxon>Hyalellidae</taxon>
        <taxon>Hyalella</taxon>
    </lineage>
</organism>
<feature type="transmembrane region" description="Helical" evidence="1">
    <location>
        <begin position="25"/>
        <end position="44"/>
    </location>
</feature>
<evidence type="ECO:0000313" key="2">
    <source>
        <dbReference type="Proteomes" id="UP000694843"/>
    </source>
</evidence>
<dbReference type="GeneID" id="125178109"/>
<accession>A0A979FK85</accession>
<protein>
    <submittedName>
        <fullName evidence="3">Uncharacterized protein LOC125178109</fullName>
    </submittedName>
</protein>
<evidence type="ECO:0000313" key="3">
    <source>
        <dbReference type="RefSeq" id="XP_047737108.1"/>
    </source>
</evidence>
<feature type="transmembrane region" description="Helical" evidence="1">
    <location>
        <begin position="86"/>
        <end position="108"/>
    </location>
</feature>
<evidence type="ECO:0000256" key="1">
    <source>
        <dbReference type="SAM" id="Phobius"/>
    </source>
</evidence>
<dbReference type="KEGG" id="hazt:125178109"/>
<gene>
    <name evidence="3" type="primary">LOC125178109</name>
</gene>
<proteinExistence type="predicted"/>
<keyword evidence="1" id="KW-0472">Membrane</keyword>
<keyword evidence="2" id="KW-1185">Reference proteome</keyword>
<dbReference type="Proteomes" id="UP000694843">
    <property type="component" value="Unplaced"/>
</dbReference>
<dbReference type="RefSeq" id="XP_047737108.1">
    <property type="nucleotide sequence ID" value="XM_047881152.1"/>
</dbReference>
<name>A0A979FK85_HYAAZ</name>
<reference evidence="3" key="1">
    <citation type="submission" date="2025-08" db="UniProtKB">
        <authorList>
            <consortium name="RefSeq"/>
        </authorList>
    </citation>
    <scope>IDENTIFICATION</scope>
    <source>
        <tissue evidence="3">Whole organism</tissue>
    </source>
</reference>